<sequence length="98" mass="11234">LDHSENPRTFYDTSSLVLSTTDLAFVNFNNFISTTNLAFFVELFVKSNHTDFSNCFSVKNAAFTYSLLKIKINSKTVRNENTRSCRYMASLKPCIFSH</sequence>
<organism evidence="1 2">
    <name type="scientific">Cyphomyrmex costatus</name>
    <dbReference type="NCBI Taxonomy" id="456900"/>
    <lineage>
        <taxon>Eukaryota</taxon>
        <taxon>Metazoa</taxon>
        <taxon>Ecdysozoa</taxon>
        <taxon>Arthropoda</taxon>
        <taxon>Hexapoda</taxon>
        <taxon>Insecta</taxon>
        <taxon>Pterygota</taxon>
        <taxon>Neoptera</taxon>
        <taxon>Endopterygota</taxon>
        <taxon>Hymenoptera</taxon>
        <taxon>Apocrita</taxon>
        <taxon>Aculeata</taxon>
        <taxon>Formicoidea</taxon>
        <taxon>Formicidae</taxon>
        <taxon>Myrmicinae</taxon>
        <taxon>Cyphomyrmex</taxon>
    </lineage>
</organism>
<feature type="non-terminal residue" evidence="1">
    <location>
        <position position="1"/>
    </location>
</feature>
<gene>
    <name evidence="1" type="ORF">ALC62_07046</name>
</gene>
<dbReference type="Proteomes" id="UP000078542">
    <property type="component" value="Unassembled WGS sequence"/>
</dbReference>
<keyword evidence="2" id="KW-1185">Reference proteome</keyword>
<dbReference type="AlphaFoldDB" id="A0A151II23"/>
<proteinExistence type="predicted"/>
<name>A0A151II23_9HYME</name>
<dbReference type="EMBL" id="KQ977517">
    <property type="protein sequence ID" value="KYN02145.1"/>
    <property type="molecule type" value="Genomic_DNA"/>
</dbReference>
<protein>
    <submittedName>
        <fullName evidence="1">Uncharacterized protein</fullName>
    </submittedName>
</protein>
<accession>A0A151II23</accession>
<evidence type="ECO:0000313" key="1">
    <source>
        <dbReference type="EMBL" id="KYN02145.1"/>
    </source>
</evidence>
<evidence type="ECO:0000313" key="2">
    <source>
        <dbReference type="Proteomes" id="UP000078542"/>
    </source>
</evidence>
<reference evidence="1 2" key="1">
    <citation type="submission" date="2016-03" db="EMBL/GenBank/DDBJ databases">
        <title>Cyphomyrmex costatus WGS genome.</title>
        <authorList>
            <person name="Nygaard S."/>
            <person name="Hu H."/>
            <person name="Boomsma J."/>
            <person name="Zhang G."/>
        </authorList>
    </citation>
    <scope>NUCLEOTIDE SEQUENCE [LARGE SCALE GENOMIC DNA]</scope>
    <source>
        <strain evidence="1">MS0001</strain>
        <tissue evidence="1">Whole body</tissue>
    </source>
</reference>